<accession>A0A4U7JG82</accession>
<gene>
    <name evidence="12 14" type="primary">mnmG</name>
    <name evidence="12" type="synonym">gidA</name>
    <name evidence="14" type="ORF">EHE19_019485</name>
</gene>
<name>A0A4U7JG82_9FIRM</name>
<proteinExistence type="inferred from homology"/>
<evidence type="ECO:0000256" key="5">
    <source>
        <dbReference type="ARBA" id="ARBA00022490"/>
    </source>
</evidence>
<dbReference type="RefSeq" id="WP_137697043.1">
    <property type="nucleotide sequence ID" value="NZ_CP061336.1"/>
</dbReference>
<evidence type="ECO:0000313" key="15">
    <source>
        <dbReference type="Proteomes" id="UP000306409"/>
    </source>
</evidence>
<evidence type="ECO:0000256" key="6">
    <source>
        <dbReference type="ARBA" id="ARBA00022630"/>
    </source>
</evidence>
<dbReference type="OrthoDB" id="9815560at2"/>
<dbReference type="EMBL" id="CP061336">
    <property type="protein sequence ID" value="QNU66975.1"/>
    <property type="molecule type" value="Genomic_DNA"/>
</dbReference>
<comment type="subcellular location">
    <subcellularLocation>
        <location evidence="12">Cytoplasm</location>
    </subcellularLocation>
</comment>
<keyword evidence="7 12" id="KW-0819">tRNA processing</keyword>
<dbReference type="InterPro" id="IPR049312">
    <property type="entry name" value="GIDA_C_N"/>
</dbReference>
<dbReference type="Proteomes" id="UP000306409">
    <property type="component" value="Chromosome"/>
</dbReference>
<dbReference type="GO" id="GO:0002098">
    <property type="term" value="P:tRNA wobble uridine modification"/>
    <property type="evidence" value="ECO:0007669"/>
    <property type="project" value="InterPro"/>
</dbReference>
<dbReference type="FunFam" id="1.10.10.1800:FF:000001">
    <property type="entry name" value="tRNA uridine 5-carboxymethylaminomethyl modification enzyme MnmG"/>
    <property type="match status" value="1"/>
</dbReference>
<dbReference type="InterPro" id="IPR044920">
    <property type="entry name" value="MnmG_C_subdom_sf"/>
</dbReference>
<dbReference type="Gene3D" id="1.10.150.570">
    <property type="entry name" value="GidA associated domain, C-terminal subdomain"/>
    <property type="match status" value="1"/>
</dbReference>
<evidence type="ECO:0000256" key="12">
    <source>
        <dbReference type="HAMAP-Rule" id="MF_00129"/>
    </source>
</evidence>
<dbReference type="Gene3D" id="1.10.10.1800">
    <property type="entry name" value="tRNA uridine 5-carboxymethylaminomethyl modification enzyme MnmG/GidA"/>
    <property type="match status" value="1"/>
</dbReference>
<dbReference type="PROSITE" id="PS01281">
    <property type="entry name" value="GIDA_2"/>
    <property type="match status" value="1"/>
</dbReference>
<evidence type="ECO:0000256" key="2">
    <source>
        <dbReference type="ARBA" id="ARBA00003717"/>
    </source>
</evidence>
<dbReference type="InterPro" id="IPR026904">
    <property type="entry name" value="MnmG_C"/>
</dbReference>
<comment type="subunit">
    <text evidence="10 12">Homodimer. Heterotetramer of two MnmE and two MnmG subunits.</text>
</comment>
<dbReference type="SMART" id="SM01228">
    <property type="entry name" value="GIDA_assoc_3"/>
    <property type="match status" value="1"/>
</dbReference>
<comment type="caution">
    <text evidence="12">Lacks conserved residue(s) required for the propagation of feature annotation.</text>
</comment>
<evidence type="ECO:0000256" key="3">
    <source>
        <dbReference type="ARBA" id="ARBA00007653"/>
    </source>
</evidence>
<feature type="binding site" evidence="12">
    <location>
        <begin position="275"/>
        <end position="289"/>
    </location>
    <ligand>
        <name>NAD(+)</name>
        <dbReference type="ChEBI" id="CHEBI:57540"/>
    </ligand>
</feature>
<dbReference type="SUPFAM" id="SSF51905">
    <property type="entry name" value="FAD/NAD(P)-binding domain"/>
    <property type="match status" value="1"/>
</dbReference>
<keyword evidence="9 12" id="KW-0520">NAD</keyword>
<sequence>MDYFAGSYDVVVVGAGHAGCEAALASARLGCKTIIFSINLDSIANMPCNPNIGGTAKGHLVREIDALGGEMGKNTDKTFIQSKILNYSKGPAVYSLRAQVDRRQYQMEMKHTLELQENLDVRQAEIVEIITDESKTKVKGVKTHTGAIFECKAIILTTGTYLMGRIIIGDVSYSGGPDGLFPANRLSESLLALNIKLLRFKTGTPARLNRRSIDFSKMVEQKGDDEIIPFSFENESIEKEQVSCWLTYTNNETHEVIRNNLHRSPLYSGNITGIGPRYCPSIEDKIVRFADKERHQVFVEPMGLDTEEMYLQGMSSSLPEDVQIEFMKTIPGLEEVKVMRSAYAIEYDGIDATELKLSLEHKKIDGLFSAGQINGSSGYEEAAAQGIIAGINAAMKLKGKNPIILDRSQAYIGVLIDDLVTKGTKEPYRMMTSRAEYRLLLRQDNADLRLTPIGREIGLISEERYNKFLQKKELVEKEIERIETTYLPPSEKVLKYLESRNSTAIKSGINLAELLRRPEISYESLSEVCELPNLSRSVKEQVEIQIKYEGYIKRQIQQVEQFKKLEDRKIPEDIDYSIIKNLRLEAKQKLSQIKPDSIGQASRITGVSPADITALLIYLEQMNRTSN</sequence>
<dbReference type="PANTHER" id="PTHR11806:SF0">
    <property type="entry name" value="PROTEIN MTO1 HOMOLOG, MITOCHONDRIAL"/>
    <property type="match status" value="1"/>
</dbReference>
<dbReference type="GO" id="GO:0005829">
    <property type="term" value="C:cytosol"/>
    <property type="evidence" value="ECO:0007669"/>
    <property type="project" value="TreeGrafter"/>
</dbReference>
<evidence type="ECO:0000256" key="4">
    <source>
        <dbReference type="ARBA" id="ARBA00020461"/>
    </source>
</evidence>
<dbReference type="Pfam" id="PF13932">
    <property type="entry name" value="SAM_GIDA_C"/>
    <property type="match status" value="1"/>
</dbReference>
<evidence type="ECO:0000313" key="14">
    <source>
        <dbReference type="EMBL" id="QNU66975.1"/>
    </source>
</evidence>
<dbReference type="PRINTS" id="PR00411">
    <property type="entry name" value="PNDRDTASEI"/>
</dbReference>
<dbReference type="InterPro" id="IPR002218">
    <property type="entry name" value="MnmG-rel"/>
</dbReference>
<dbReference type="InterPro" id="IPR047001">
    <property type="entry name" value="MnmG_C_subdom"/>
</dbReference>
<evidence type="ECO:0000259" key="13">
    <source>
        <dbReference type="SMART" id="SM01228"/>
    </source>
</evidence>
<organism evidence="14 15">
    <name type="scientific">Ruminiclostridium herbifermentans</name>
    <dbReference type="NCBI Taxonomy" id="2488810"/>
    <lineage>
        <taxon>Bacteria</taxon>
        <taxon>Bacillati</taxon>
        <taxon>Bacillota</taxon>
        <taxon>Clostridia</taxon>
        <taxon>Eubacteriales</taxon>
        <taxon>Oscillospiraceae</taxon>
        <taxon>Ruminiclostridium</taxon>
    </lineage>
</organism>
<dbReference type="InterPro" id="IPR020595">
    <property type="entry name" value="MnmG-rel_CS"/>
</dbReference>
<keyword evidence="15" id="KW-1185">Reference proteome</keyword>
<dbReference type="PROSITE" id="PS01280">
    <property type="entry name" value="GIDA_1"/>
    <property type="match status" value="1"/>
</dbReference>
<dbReference type="GO" id="GO:0030488">
    <property type="term" value="P:tRNA methylation"/>
    <property type="evidence" value="ECO:0007669"/>
    <property type="project" value="TreeGrafter"/>
</dbReference>
<dbReference type="Pfam" id="PF21680">
    <property type="entry name" value="GIDA_C_1st"/>
    <property type="match status" value="1"/>
</dbReference>
<dbReference type="AlphaFoldDB" id="A0A4U7JG82"/>
<comment type="similarity">
    <text evidence="3 12">Belongs to the MnmG family.</text>
</comment>
<dbReference type="InterPro" id="IPR004416">
    <property type="entry name" value="MnmG"/>
</dbReference>
<dbReference type="Pfam" id="PF01134">
    <property type="entry name" value="GIDA"/>
    <property type="match status" value="1"/>
</dbReference>
<keyword evidence="6 12" id="KW-0285">Flavoprotein</keyword>
<feature type="binding site" evidence="12">
    <location>
        <begin position="14"/>
        <end position="19"/>
    </location>
    <ligand>
        <name>FAD</name>
        <dbReference type="ChEBI" id="CHEBI:57692"/>
    </ligand>
</feature>
<dbReference type="NCBIfam" id="TIGR00136">
    <property type="entry name" value="mnmG_gidA"/>
    <property type="match status" value="1"/>
</dbReference>
<dbReference type="InterPro" id="IPR040131">
    <property type="entry name" value="MnmG_N"/>
</dbReference>
<feature type="domain" description="tRNA uridine 5-carboxymethylaminomethyl modification enzyme C-terminal subdomain" evidence="13">
    <location>
        <begin position="546"/>
        <end position="617"/>
    </location>
</feature>
<comment type="cofactor">
    <cofactor evidence="1 12">
        <name>FAD</name>
        <dbReference type="ChEBI" id="CHEBI:57692"/>
    </cofactor>
</comment>
<keyword evidence="8 12" id="KW-0274">FAD</keyword>
<comment type="function">
    <text evidence="2 12">NAD-binding protein involved in the addition of a carboxymethylaminomethyl (cmnm) group at the wobble position (U34) of certain tRNAs, forming tRNA-cmnm(5)s(2)U34.</text>
</comment>
<evidence type="ECO:0000256" key="11">
    <source>
        <dbReference type="ARBA" id="ARBA00031800"/>
    </source>
</evidence>
<evidence type="ECO:0000256" key="9">
    <source>
        <dbReference type="ARBA" id="ARBA00023027"/>
    </source>
</evidence>
<keyword evidence="5 12" id="KW-0963">Cytoplasm</keyword>
<evidence type="ECO:0000256" key="7">
    <source>
        <dbReference type="ARBA" id="ARBA00022694"/>
    </source>
</evidence>
<dbReference type="HAMAP" id="MF_00129">
    <property type="entry name" value="MnmG_GidA"/>
    <property type="match status" value="1"/>
</dbReference>
<dbReference type="FunFam" id="3.50.50.60:FF:000002">
    <property type="entry name" value="tRNA uridine 5-carboxymethylaminomethyl modification enzyme MnmG"/>
    <property type="match status" value="1"/>
</dbReference>
<evidence type="ECO:0000256" key="8">
    <source>
        <dbReference type="ARBA" id="ARBA00022827"/>
    </source>
</evidence>
<reference evidence="14 15" key="1">
    <citation type="submission" date="2020-09" db="EMBL/GenBank/DDBJ databases">
        <title>Characterization and genome sequencing of Ruminiclostridium sp. nov. MA18.</title>
        <authorList>
            <person name="Rettenmaier R."/>
            <person name="Kowollik M.-L."/>
            <person name="Liebl W."/>
            <person name="Zverlov V."/>
        </authorList>
    </citation>
    <scope>NUCLEOTIDE SEQUENCE [LARGE SCALE GENOMIC DNA]</scope>
    <source>
        <strain evidence="14 15">MA18</strain>
    </source>
</reference>
<dbReference type="GO" id="GO:0050660">
    <property type="term" value="F:flavin adenine dinucleotide binding"/>
    <property type="evidence" value="ECO:0007669"/>
    <property type="project" value="UniProtKB-UniRule"/>
</dbReference>
<dbReference type="FunFam" id="1.10.150.570:FF:000001">
    <property type="entry name" value="tRNA uridine 5-carboxymethylaminomethyl modification enzyme MnmG"/>
    <property type="match status" value="1"/>
</dbReference>
<dbReference type="PANTHER" id="PTHR11806">
    <property type="entry name" value="GLUCOSE INHIBITED DIVISION PROTEIN A"/>
    <property type="match status" value="1"/>
</dbReference>
<dbReference type="InterPro" id="IPR036188">
    <property type="entry name" value="FAD/NAD-bd_sf"/>
</dbReference>
<protein>
    <recommendedName>
        <fullName evidence="4 12">tRNA uridine 5-carboxymethylaminomethyl modification enzyme MnmG</fullName>
    </recommendedName>
    <alternativeName>
        <fullName evidence="11 12">Glucose-inhibited division protein A</fullName>
    </alternativeName>
</protein>
<evidence type="ECO:0000256" key="10">
    <source>
        <dbReference type="ARBA" id="ARBA00025948"/>
    </source>
</evidence>
<dbReference type="Gene3D" id="3.50.50.60">
    <property type="entry name" value="FAD/NAD(P)-binding domain"/>
    <property type="match status" value="2"/>
</dbReference>
<evidence type="ECO:0000256" key="1">
    <source>
        <dbReference type="ARBA" id="ARBA00001974"/>
    </source>
</evidence>
<dbReference type="KEGG" id="rher:EHE19_019485"/>